<feature type="signal peptide" evidence="10">
    <location>
        <begin position="1"/>
        <end position="21"/>
    </location>
</feature>
<proteinExistence type="predicted"/>
<organism evidence="12 13">
    <name type="scientific">Candidatus Proximibacter danicus</name>
    <dbReference type="NCBI Taxonomy" id="2954365"/>
    <lineage>
        <taxon>Bacteria</taxon>
        <taxon>Pseudomonadati</taxon>
        <taxon>Pseudomonadota</taxon>
        <taxon>Betaproteobacteria</taxon>
        <taxon>Candidatus Proximibacter</taxon>
    </lineage>
</organism>
<dbReference type="AlphaFoldDB" id="A0A9D7K298"/>
<dbReference type="Proteomes" id="UP000886689">
    <property type="component" value="Unassembled WGS sequence"/>
</dbReference>
<comment type="subcellular location">
    <subcellularLocation>
        <location evidence="1">Periplasm</location>
    </subcellularLocation>
</comment>
<feature type="binding site" description="axial binding residue" evidence="9">
    <location>
        <position position="133"/>
    </location>
    <ligand>
        <name>heme c</name>
        <dbReference type="ChEBI" id="CHEBI:61717"/>
        <label>2</label>
    </ligand>
    <ligandPart>
        <name>Fe</name>
        <dbReference type="ChEBI" id="CHEBI:18248"/>
    </ligandPart>
</feature>
<feature type="binding site" description="axial binding residue" evidence="9">
    <location>
        <position position="173"/>
    </location>
    <ligand>
        <name>heme c</name>
        <dbReference type="ChEBI" id="CHEBI:61717"/>
        <label>2</label>
    </ligand>
    <ligandPart>
        <name>Fe</name>
        <dbReference type="ChEBI" id="CHEBI:18248"/>
    </ligandPart>
</feature>
<feature type="domain" description="Cytochrome c" evidence="11">
    <location>
        <begin position="108"/>
        <end position="196"/>
    </location>
</feature>
<comment type="caution">
    <text evidence="12">The sequence shown here is derived from an EMBL/GenBank/DDBJ whole genome shotgun (WGS) entry which is preliminary data.</text>
</comment>
<evidence type="ECO:0000313" key="13">
    <source>
        <dbReference type="Proteomes" id="UP000886689"/>
    </source>
</evidence>
<evidence type="ECO:0000256" key="8">
    <source>
        <dbReference type="PIRSR" id="PIRSR000005-1"/>
    </source>
</evidence>
<keyword evidence="5" id="KW-0574">Periplasm</keyword>
<name>A0A9D7K298_9PROT</name>
<comment type="PTM">
    <text evidence="8">Binds 2 heme c groups covalently per subunit.</text>
</comment>
<sequence length="196" mass="21346">MTYRDLVLAATLSLMSAGAAAMGVEERVNTQCATCHGPQGQAASPIFPSLAGQNREYLAKQLQDFKAGRRKSETMGPQVAGLPNDEITALAAWFGERPAKQHRIADEDLLAVGRYIYRKGNNWSGVPACADCHGADAHGTTTLPRLAGQNSRYLLMQLKEFNQRTRTNDNAVMHLVASRLTEMEAKAVADYLSQLP</sequence>
<dbReference type="InterPro" id="IPR009056">
    <property type="entry name" value="Cyt_c-like_dom"/>
</dbReference>
<protein>
    <submittedName>
        <fullName evidence="12">Cytochrome c4</fullName>
    </submittedName>
</protein>
<gene>
    <name evidence="12" type="ORF">IPL58_02965</name>
</gene>
<evidence type="ECO:0000256" key="6">
    <source>
        <dbReference type="ARBA" id="ARBA00022982"/>
    </source>
</evidence>
<dbReference type="Pfam" id="PF13442">
    <property type="entry name" value="Cytochrome_CBB3"/>
    <property type="match status" value="1"/>
</dbReference>
<feature type="domain" description="Cytochrome c" evidence="11">
    <location>
        <begin position="18"/>
        <end position="98"/>
    </location>
</feature>
<feature type="binding site" description="covalent" evidence="8">
    <location>
        <position position="32"/>
    </location>
    <ligand>
        <name>heme c</name>
        <dbReference type="ChEBI" id="CHEBI:61717"/>
        <label>1</label>
    </ligand>
</feature>
<dbReference type="GO" id="GO:0009055">
    <property type="term" value="F:electron transfer activity"/>
    <property type="evidence" value="ECO:0007669"/>
    <property type="project" value="InterPro"/>
</dbReference>
<accession>A0A9D7K298</accession>
<dbReference type="GO" id="GO:0020037">
    <property type="term" value="F:heme binding"/>
    <property type="evidence" value="ECO:0007669"/>
    <property type="project" value="InterPro"/>
</dbReference>
<keyword evidence="7 9" id="KW-0408">Iron</keyword>
<dbReference type="EMBL" id="JADJUC010000002">
    <property type="protein sequence ID" value="MBK8523161.1"/>
    <property type="molecule type" value="Genomic_DNA"/>
</dbReference>
<evidence type="ECO:0000256" key="4">
    <source>
        <dbReference type="ARBA" id="ARBA00022723"/>
    </source>
</evidence>
<feature type="chain" id="PRO_5039220697" evidence="10">
    <location>
        <begin position="22"/>
        <end position="196"/>
    </location>
</feature>
<dbReference type="PANTHER" id="PTHR33751">
    <property type="entry name" value="CBB3-TYPE CYTOCHROME C OXIDASE SUBUNIT FIXP"/>
    <property type="match status" value="1"/>
</dbReference>
<dbReference type="GO" id="GO:0042597">
    <property type="term" value="C:periplasmic space"/>
    <property type="evidence" value="ECO:0007669"/>
    <property type="project" value="UniProtKB-SubCell"/>
</dbReference>
<feature type="binding site" description="axial binding residue" evidence="9">
    <location>
        <position position="75"/>
    </location>
    <ligand>
        <name>heme c</name>
        <dbReference type="ChEBI" id="CHEBI:61717"/>
        <label>1</label>
    </ligand>
    <ligandPart>
        <name>Fe</name>
        <dbReference type="ChEBI" id="CHEBI:18248"/>
    </ligandPart>
</feature>
<evidence type="ECO:0000256" key="5">
    <source>
        <dbReference type="ARBA" id="ARBA00022764"/>
    </source>
</evidence>
<keyword evidence="6" id="KW-0249">Electron transport</keyword>
<evidence type="ECO:0000259" key="11">
    <source>
        <dbReference type="PROSITE" id="PS51007"/>
    </source>
</evidence>
<evidence type="ECO:0000256" key="1">
    <source>
        <dbReference type="ARBA" id="ARBA00004418"/>
    </source>
</evidence>
<feature type="binding site" description="covalent" evidence="8">
    <location>
        <position position="129"/>
    </location>
    <ligand>
        <name>heme c</name>
        <dbReference type="ChEBI" id="CHEBI:61717"/>
        <label>2</label>
    </ligand>
</feature>
<dbReference type="PIRSF" id="PIRSF000005">
    <property type="entry name" value="Cytochrome_c4"/>
    <property type="match status" value="1"/>
</dbReference>
<evidence type="ECO:0000256" key="7">
    <source>
        <dbReference type="ARBA" id="ARBA00023004"/>
    </source>
</evidence>
<dbReference type="SUPFAM" id="SSF46626">
    <property type="entry name" value="Cytochrome c"/>
    <property type="match status" value="2"/>
</dbReference>
<dbReference type="GO" id="GO:0005506">
    <property type="term" value="F:iron ion binding"/>
    <property type="evidence" value="ECO:0007669"/>
    <property type="project" value="InterPro"/>
</dbReference>
<dbReference type="InterPro" id="IPR024167">
    <property type="entry name" value="Cytochrome_c4-like"/>
</dbReference>
<dbReference type="InterPro" id="IPR036909">
    <property type="entry name" value="Cyt_c-like_dom_sf"/>
</dbReference>
<dbReference type="PANTHER" id="PTHR33751:SF9">
    <property type="entry name" value="CYTOCHROME C4"/>
    <property type="match status" value="1"/>
</dbReference>
<keyword evidence="4 9" id="KW-0479">Metal-binding</keyword>
<keyword evidence="2" id="KW-0813">Transport</keyword>
<dbReference type="InterPro" id="IPR050597">
    <property type="entry name" value="Cytochrome_c_Oxidase_Subunit"/>
</dbReference>
<dbReference type="Gene3D" id="1.10.760.10">
    <property type="entry name" value="Cytochrome c-like domain"/>
    <property type="match status" value="2"/>
</dbReference>
<evidence type="ECO:0000256" key="10">
    <source>
        <dbReference type="SAM" id="SignalP"/>
    </source>
</evidence>
<keyword evidence="3 8" id="KW-0349">Heme</keyword>
<feature type="binding site" description="axial binding residue" evidence="9">
    <location>
        <position position="36"/>
    </location>
    <ligand>
        <name>heme c</name>
        <dbReference type="ChEBI" id="CHEBI:61717"/>
        <label>1</label>
    </ligand>
    <ligandPart>
        <name>Fe</name>
        <dbReference type="ChEBI" id="CHEBI:18248"/>
    </ligandPart>
</feature>
<evidence type="ECO:0000256" key="9">
    <source>
        <dbReference type="PIRSR" id="PIRSR000005-2"/>
    </source>
</evidence>
<reference evidence="12" key="1">
    <citation type="submission" date="2020-10" db="EMBL/GenBank/DDBJ databases">
        <title>Connecting structure to function with the recovery of over 1000 high-quality activated sludge metagenome-assembled genomes encoding full-length rRNA genes using long-read sequencing.</title>
        <authorList>
            <person name="Singleton C.M."/>
            <person name="Petriglieri F."/>
            <person name="Kristensen J.M."/>
            <person name="Kirkegaard R.H."/>
            <person name="Michaelsen T.Y."/>
            <person name="Andersen M.H."/>
            <person name="Karst S.M."/>
            <person name="Dueholm M.S."/>
            <person name="Nielsen P.H."/>
            <person name="Albertsen M."/>
        </authorList>
    </citation>
    <scope>NUCLEOTIDE SEQUENCE</scope>
    <source>
        <strain evidence="12">Hirt_18-Q3-R61-65_BATAC.395</strain>
    </source>
</reference>
<dbReference type="PROSITE" id="PS51007">
    <property type="entry name" value="CYTC"/>
    <property type="match status" value="2"/>
</dbReference>
<feature type="binding site" description="covalent" evidence="8">
    <location>
        <position position="35"/>
    </location>
    <ligand>
        <name>heme c</name>
        <dbReference type="ChEBI" id="CHEBI:61717"/>
        <label>1</label>
    </ligand>
</feature>
<keyword evidence="10" id="KW-0732">Signal</keyword>
<evidence type="ECO:0000256" key="2">
    <source>
        <dbReference type="ARBA" id="ARBA00022448"/>
    </source>
</evidence>
<dbReference type="Pfam" id="PF00034">
    <property type="entry name" value="Cytochrom_C"/>
    <property type="match status" value="1"/>
</dbReference>
<feature type="binding site" description="covalent" evidence="8">
    <location>
        <position position="132"/>
    </location>
    <ligand>
        <name>heme c</name>
        <dbReference type="ChEBI" id="CHEBI:61717"/>
        <label>2</label>
    </ligand>
</feature>
<evidence type="ECO:0000256" key="3">
    <source>
        <dbReference type="ARBA" id="ARBA00022617"/>
    </source>
</evidence>
<evidence type="ECO:0000313" key="12">
    <source>
        <dbReference type="EMBL" id="MBK8523161.1"/>
    </source>
</evidence>